<evidence type="ECO:0000313" key="2">
    <source>
        <dbReference type="EMBL" id="HIU69707.1"/>
    </source>
</evidence>
<feature type="domain" description="Aminoglycoside phosphotransferase" evidence="1">
    <location>
        <begin position="25"/>
        <end position="238"/>
    </location>
</feature>
<dbReference type="SUPFAM" id="SSF56112">
    <property type="entry name" value="Protein kinase-like (PK-like)"/>
    <property type="match status" value="1"/>
</dbReference>
<sequence length="304" mass="34967">MLPFFASKKLAAIAHDSVHADISQVKRLNQGFYGYVYLLKDRKDRRFVAKVFKNIGYMAREEAQLNMLRKYALVHVPEIIGKSGKMQNGAFDVLFMEYIHGVNASRLHLLSASDKARFADEVVDNLLAIHSISSPHGFGDFVDGRYFETWAECYRGRINALYTALQQKKPLLLSASSRRLIDTLYASFDRVFAQPVLKNALIHGDYNLWNLMADPVTGRLTGMLDPMGCCFADRELELFQLENANAGEYALLENYACKVQLSDRFLLKKNYYRFWDDVYHLVHANYCDNKLFQRYGGRVLELLD</sequence>
<name>A0A9D1SNP9_9FIRM</name>
<gene>
    <name evidence="2" type="ORF">IAD23_07115</name>
</gene>
<proteinExistence type="predicted"/>
<dbReference type="InterPro" id="IPR051678">
    <property type="entry name" value="AGP_Transferase"/>
</dbReference>
<organism evidence="2 3">
    <name type="scientific">Candidatus Scybalenecus merdavium</name>
    <dbReference type="NCBI Taxonomy" id="2840939"/>
    <lineage>
        <taxon>Bacteria</taxon>
        <taxon>Bacillati</taxon>
        <taxon>Bacillota</taxon>
        <taxon>Clostridia</taxon>
        <taxon>Eubacteriales</taxon>
        <taxon>Oscillospiraceae</taxon>
        <taxon>Oscillospiraceae incertae sedis</taxon>
        <taxon>Candidatus Scybalenecus</taxon>
    </lineage>
</organism>
<dbReference type="InterPro" id="IPR002575">
    <property type="entry name" value="Aminoglycoside_PTrfase"/>
</dbReference>
<reference evidence="2" key="2">
    <citation type="journal article" date="2021" name="PeerJ">
        <title>Extensive microbial diversity within the chicken gut microbiome revealed by metagenomics and culture.</title>
        <authorList>
            <person name="Gilroy R."/>
            <person name="Ravi A."/>
            <person name="Getino M."/>
            <person name="Pursley I."/>
            <person name="Horton D.L."/>
            <person name="Alikhan N.F."/>
            <person name="Baker D."/>
            <person name="Gharbi K."/>
            <person name="Hall N."/>
            <person name="Watson M."/>
            <person name="Adriaenssens E.M."/>
            <person name="Foster-Nyarko E."/>
            <person name="Jarju S."/>
            <person name="Secka A."/>
            <person name="Antonio M."/>
            <person name="Oren A."/>
            <person name="Chaudhuri R.R."/>
            <person name="La Ragione R."/>
            <person name="Hildebrand F."/>
            <person name="Pallen M.J."/>
        </authorList>
    </citation>
    <scope>NUCLEOTIDE SEQUENCE</scope>
    <source>
        <strain evidence="2">CHK176-6737</strain>
    </source>
</reference>
<dbReference type="PANTHER" id="PTHR21310">
    <property type="entry name" value="AMINOGLYCOSIDE PHOSPHOTRANSFERASE-RELATED-RELATED"/>
    <property type="match status" value="1"/>
</dbReference>
<dbReference type="Pfam" id="PF01636">
    <property type="entry name" value="APH"/>
    <property type="match status" value="1"/>
</dbReference>
<dbReference type="AlphaFoldDB" id="A0A9D1SNP9"/>
<dbReference type="EMBL" id="DVNM01000041">
    <property type="protein sequence ID" value="HIU69707.1"/>
    <property type="molecule type" value="Genomic_DNA"/>
</dbReference>
<reference evidence="2" key="1">
    <citation type="submission" date="2020-10" db="EMBL/GenBank/DDBJ databases">
        <authorList>
            <person name="Gilroy R."/>
        </authorList>
    </citation>
    <scope>NUCLEOTIDE SEQUENCE</scope>
    <source>
        <strain evidence="2">CHK176-6737</strain>
    </source>
</reference>
<evidence type="ECO:0000313" key="3">
    <source>
        <dbReference type="Proteomes" id="UP000824125"/>
    </source>
</evidence>
<comment type="caution">
    <text evidence="2">The sequence shown here is derived from an EMBL/GenBank/DDBJ whole genome shotgun (WGS) entry which is preliminary data.</text>
</comment>
<dbReference type="Gene3D" id="3.90.1200.10">
    <property type="match status" value="1"/>
</dbReference>
<protein>
    <submittedName>
        <fullName evidence="2">Phosphotransferase</fullName>
    </submittedName>
</protein>
<dbReference type="InterPro" id="IPR011009">
    <property type="entry name" value="Kinase-like_dom_sf"/>
</dbReference>
<evidence type="ECO:0000259" key="1">
    <source>
        <dbReference type="Pfam" id="PF01636"/>
    </source>
</evidence>
<dbReference type="Proteomes" id="UP000824125">
    <property type="component" value="Unassembled WGS sequence"/>
</dbReference>
<accession>A0A9D1SNP9</accession>